<organism evidence="3 4">
    <name type="scientific">Portunus trituberculatus</name>
    <name type="common">Swimming crab</name>
    <name type="synonym">Neptunus trituberculatus</name>
    <dbReference type="NCBI Taxonomy" id="210409"/>
    <lineage>
        <taxon>Eukaryota</taxon>
        <taxon>Metazoa</taxon>
        <taxon>Ecdysozoa</taxon>
        <taxon>Arthropoda</taxon>
        <taxon>Crustacea</taxon>
        <taxon>Multicrustacea</taxon>
        <taxon>Malacostraca</taxon>
        <taxon>Eumalacostraca</taxon>
        <taxon>Eucarida</taxon>
        <taxon>Decapoda</taxon>
        <taxon>Pleocyemata</taxon>
        <taxon>Brachyura</taxon>
        <taxon>Eubrachyura</taxon>
        <taxon>Portunoidea</taxon>
        <taxon>Portunidae</taxon>
        <taxon>Portuninae</taxon>
        <taxon>Portunus</taxon>
    </lineage>
</organism>
<comment type="caution">
    <text evidence="3">The sequence shown here is derived from an EMBL/GenBank/DDBJ whole genome shotgun (WGS) entry which is preliminary data.</text>
</comment>
<keyword evidence="2" id="KW-1133">Transmembrane helix</keyword>
<dbReference type="Proteomes" id="UP000324222">
    <property type="component" value="Unassembled WGS sequence"/>
</dbReference>
<name>A0A5B7DR17_PORTR</name>
<sequence length="315" mass="34126">MPSSSANSSLSSRRPAESSLCRESPSSNRASPNRSWCCGLVWRPGAAAVVVVVVVVVVEVVLVVEGLVCRPVPAVLGLACLLLLLGEACLAVLLLPELELWLWLFVPLPACTRCWELLLLWRVSLRSLSVVPDGAVVVLAGAPQPLPGAGAELPVRCLLQWWWRRWLQRRPSRSLAGRLGETLAVASVEECLVSLSGRSVRRELLSMEPRLPVVPDTRPESTWECGELSAEPRPVEAPLSCPLGDSKVNGENSCLGLGGLGLESEATSLVCALLLGRRSALSLVLPDSRERCLRCIMGVARLSRPELSERCLWLR</sequence>
<evidence type="ECO:0000256" key="1">
    <source>
        <dbReference type="SAM" id="MobiDB-lite"/>
    </source>
</evidence>
<keyword evidence="4" id="KW-1185">Reference proteome</keyword>
<evidence type="ECO:0000256" key="2">
    <source>
        <dbReference type="SAM" id="Phobius"/>
    </source>
</evidence>
<feature type="transmembrane region" description="Helical" evidence="2">
    <location>
        <begin position="75"/>
        <end position="95"/>
    </location>
</feature>
<protein>
    <submittedName>
        <fullName evidence="3">Uncharacterized protein</fullName>
    </submittedName>
</protein>
<reference evidence="3 4" key="1">
    <citation type="submission" date="2019-05" db="EMBL/GenBank/DDBJ databases">
        <title>Another draft genome of Portunus trituberculatus and its Hox gene families provides insights of decapod evolution.</title>
        <authorList>
            <person name="Jeong J.-H."/>
            <person name="Song I."/>
            <person name="Kim S."/>
            <person name="Choi T."/>
            <person name="Kim D."/>
            <person name="Ryu S."/>
            <person name="Kim W."/>
        </authorList>
    </citation>
    <scope>NUCLEOTIDE SEQUENCE [LARGE SCALE GENOMIC DNA]</scope>
    <source>
        <tissue evidence="3">Muscle</tissue>
    </source>
</reference>
<gene>
    <name evidence="3" type="ORF">E2C01_016746</name>
</gene>
<feature type="transmembrane region" description="Helical" evidence="2">
    <location>
        <begin position="46"/>
        <end position="68"/>
    </location>
</feature>
<proteinExistence type="predicted"/>
<accession>A0A5B7DR17</accession>
<dbReference type="EMBL" id="VSRR010001240">
    <property type="protein sequence ID" value="MPC23685.1"/>
    <property type="molecule type" value="Genomic_DNA"/>
</dbReference>
<evidence type="ECO:0000313" key="3">
    <source>
        <dbReference type="EMBL" id="MPC23685.1"/>
    </source>
</evidence>
<keyword evidence="2" id="KW-0472">Membrane</keyword>
<feature type="region of interest" description="Disordered" evidence="1">
    <location>
        <begin position="1"/>
        <end position="33"/>
    </location>
</feature>
<evidence type="ECO:0000313" key="4">
    <source>
        <dbReference type="Proteomes" id="UP000324222"/>
    </source>
</evidence>
<dbReference type="AlphaFoldDB" id="A0A5B7DR17"/>
<keyword evidence="2" id="KW-0812">Transmembrane</keyword>